<dbReference type="RefSeq" id="WP_367433458.1">
    <property type="nucleotide sequence ID" value="NZ_CP108413.1"/>
</dbReference>
<proteinExistence type="predicted"/>
<accession>A0ABW7RH85</accession>
<name>A0ABW7RH85_9ACTN</name>
<evidence type="ECO:0000313" key="1">
    <source>
        <dbReference type="EMBL" id="MFH8587437.1"/>
    </source>
</evidence>
<dbReference type="InterPro" id="IPR011990">
    <property type="entry name" value="TPR-like_helical_dom_sf"/>
</dbReference>
<dbReference type="Proteomes" id="UP001610990">
    <property type="component" value="Unassembled WGS sequence"/>
</dbReference>
<keyword evidence="2" id="KW-1185">Reference proteome</keyword>
<dbReference type="EMBL" id="JBIRGH010000016">
    <property type="protein sequence ID" value="MFH8587437.1"/>
    <property type="molecule type" value="Genomic_DNA"/>
</dbReference>
<sequence>MTGNFGLKTKMDEAGFTQRELVDAVNGKLREAGEHPTVGDRTVRTWLTGKSCSPHPAKRHALEAVFGCTAEELGFIRPLAERTEEDVHRRKFCGAVTGAAVAVPLPAARRAVGSSDVLRARKGLENLTSLDQARGGHAALEKVALAGACDTLELQQRAATQRIRQRLFSVAADYTAAAAWSCVDARQLDRAQQHLNEALRLAGMAQDITAQMRVWNATALLAHQRREYGEAVAAAQAAQATSITRRDPFFGSLAHARAAVGHANCDDRQSALRSLGHAEDALAKADERPRPGWVAFYGPAELHALAAILHDRVGSPAEAEAASYRALSALPEKYRRNRAMTIVRLALAQLHQGDIDRGCAATADAFALMVGHPLPGRLRVVLGDFHRDLFTLAPTAAVTREWGDRYRSEWSPA</sequence>
<dbReference type="SUPFAM" id="SSF48452">
    <property type="entry name" value="TPR-like"/>
    <property type="match status" value="1"/>
</dbReference>
<reference evidence="1 2" key="1">
    <citation type="submission" date="2024-10" db="EMBL/GenBank/DDBJ databases">
        <title>The Natural Products Discovery Center: Release of the First 8490 Sequenced Strains for Exploring Actinobacteria Biosynthetic Diversity.</title>
        <authorList>
            <person name="Kalkreuter E."/>
            <person name="Kautsar S.A."/>
            <person name="Yang D."/>
            <person name="Bader C.D."/>
            <person name="Teijaro C.N."/>
            <person name="Fluegel L."/>
            <person name="Davis C.M."/>
            <person name="Simpson J.R."/>
            <person name="Lauterbach L."/>
            <person name="Steele A.D."/>
            <person name="Gui C."/>
            <person name="Meng S."/>
            <person name="Li G."/>
            <person name="Viehrig K."/>
            <person name="Ye F."/>
            <person name="Su P."/>
            <person name="Kiefer A.F."/>
            <person name="Nichols A."/>
            <person name="Cepeda A.J."/>
            <person name="Yan W."/>
            <person name="Fan B."/>
            <person name="Jiang Y."/>
            <person name="Adhikari A."/>
            <person name="Zheng C.-J."/>
            <person name="Schuster L."/>
            <person name="Cowan T.M."/>
            <person name="Smanski M.J."/>
            <person name="Chevrette M.G."/>
            <person name="De Carvalho L.P.S."/>
            <person name="Shen B."/>
        </authorList>
    </citation>
    <scope>NUCLEOTIDE SEQUENCE [LARGE SCALE GENOMIC DNA]</scope>
    <source>
        <strain evidence="1 2">NPDC018013</strain>
    </source>
</reference>
<organism evidence="1 2">
    <name type="scientific">Streptomyces celluloflavus</name>
    <dbReference type="NCBI Taxonomy" id="58344"/>
    <lineage>
        <taxon>Bacteria</taxon>
        <taxon>Bacillati</taxon>
        <taxon>Actinomycetota</taxon>
        <taxon>Actinomycetes</taxon>
        <taxon>Kitasatosporales</taxon>
        <taxon>Streptomycetaceae</taxon>
        <taxon>Streptomyces</taxon>
    </lineage>
</organism>
<gene>
    <name evidence="1" type="ORF">ACH4GP_24055</name>
</gene>
<protein>
    <submittedName>
        <fullName evidence="1">XRE family transcriptional regulator</fullName>
    </submittedName>
</protein>
<comment type="caution">
    <text evidence="1">The sequence shown here is derived from an EMBL/GenBank/DDBJ whole genome shotgun (WGS) entry which is preliminary data.</text>
</comment>
<evidence type="ECO:0000313" key="2">
    <source>
        <dbReference type="Proteomes" id="UP001610990"/>
    </source>
</evidence>